<dbReference type="NCBIfam" id="TIGR01167">
    <property type="entry name" value="LPXTG_anchor"/>
    <property type="match status" value="1"/>
</dbReference>
<dbReference type="InterPro" id="IPR041033">
    <property type="entry name" value="SpaA_PFL_dom_1"/>
</dbReference>
<evidence type="ECO:0000256" key="4">
    <source>
        <dbReference type="ARBA" id="ARBA00023088"/>
    </source>
</evidence>
<dbReference type="Pfam" id="PF17802">
    <property type="entry name" value="SpaA"/>
    <property type="match status" value="1"/>
</dbReference>
<evidence type="ECO:0000256" key="1">
    <source>
        <dbReference type="ARBA" id="ARBA00022512"/>
    </source>
</evidence>
<dbReference type="InterPro" id="IPR013783">
    <property type="entry name" value="Ig-like_fold"/>
</dbReference>
<feature type="signal peptide" evidence="6">
    <location>
        <begin position="1"/>
        <end position="31"/>
    </location>
</feature>
<evidence type="ECO:0000256" key="3">
    <source>
        <dbReference type="ARBA" id="ARBA00022729"/>
    </source>
</evidence>
<dbReference type="Proteomes" id="UP001299068">
    <property type="component" value="Unassembled WGS sequence"/>
</dbReference>
<evidence type="ECO:0000259" key="7">
    <source>
        <dbReference type="PROSITE" id="PS50847"/>
    </source>
</evidence>
<dbReference type="Gene3D" id="2.60.40.740">
    <property type="match status" value="1"/>
</dbReference>
<sequence>MMKRKFLKCIATCFLVTGVMTTNFLPVMAHADNIKQQVTFAFTTKSTPNGIADFGNGKASITINGNNSNQSLIGKKFNVYKLFNAQSSASGDSINYTVNPEYSQALKNIIGERLNKNSNDVTEYEIIDYIQSLNNNKVEGSNHNQANEGRYSDFRYFVEDLRNEIVKLGIKSDVVDVTEVRKDNSIQLTGLEFGYYIVDESSAVAGTHSASSLCMVNTANPNVTMQVKSDFPTVIKKIKEDDNINSVGNNGWNDIADYEIGQTVPYKFESNVPNMNGYNTYYYAWRDKMDKALTFHKDSVSIKISDESGKSYTVKSNEFNVIENPSNGETFKVEIKDIKAIVDREFNQKNSLGENIYGQKVTLSYNATLNDKASNDTGRPGFENDVKLEFSNNPDGYGNGSIGETPWDTVVCFTYKINGLKVNDNNVKLENAKFRLYSDKECKNEVYVKKGANGYIVINRDSATSGVPAGAVEMASNANGMFNIIGLDQGIYYLKETQAPNGYRPLLDPIEIKIVPTFTNDRNSYIKGDGATDKTLVKLDATAKVKGFWGGIFSEDNLNLDTDVNKGSLNVTVVNKATKKLPATGSSATLYLVGIGLSLMTASTVLLKKNKKK</sequence>
<keyword evidence="5" id="KW-1133">Transmembrane helix</keyword>
<keyword evidence="1" id="KW-0134">Cell wall</keyword>
<dbReference type="RefSeq" id="WP_221862320.1">
    <property type="nucleotide sequence ID" value="NZ_JAIKTU010000018.1"/>
</dbReference>
<feature type="chain" id="PRO_5046033065" evidence="6">
    <location>
        <begin position="32"/>
        <end position="613"/>
    </location>
</feature>
<dbReference type="Gene3D" id="2.60.40.10">
    <property type="entry name" value="Immunoglobulins"/>
    <property type="match status" value="1"/>
</dbReference>
<feature type="domain" description="Gram-positive cocci surface proteins LPxTG" evidence="7">
    <location>
        <begin position="581"/>
        <end position="613"/>
    </location>
</feature>
<proteinExistence type="predicted"/>
<keyword evidence="2" id="KW-0964">Secreted</keyword>
<keyword evidence="5" id="KW-0472">Membrane</keyword>
<gene>
    <name evidence="8" type="ORF">K5V21_17275</name>
</gene>
<reference evidence="8 9" key="1">
    <citation type="journal article" date="2021" name="Cell Host Microbe">
        <title>in vivo commensal control of Clostridioides difficile virulence.</title>
        <authorList>
            <person name="Girinathan B.P."/>
            <person name="Dibenedetto N."/>
            <person name="Worley J.N."/>
            <person name="Peltier J."/>
            <person name="Arrieta-Ortiz M.L."/>
            <person name="Rupa Christinal Immanuel S."/>
            <person name="Lavin R."/>
            <person name="Delaney M.L."/>
            <person name="Cummins C."/>
            <person name="Hoffmann M."/>
            <person name="Luo Y."/>
            <person name="Gonzalez-Escalona N."/>
            <person name="Allard M."/>
            <person name="Onderdonk A.B."/>
            <person name="Gerber G.K."/>
            <person name="Sonenshein A.L."/>
            <person name="Baliga N."/>
            <person name="Dupuy B."/>
            <person name="Bry L."/>
        </authorList>
    </citation>
    <scope>NUCLEOTIDE SEQUENCE [LARGE SCALE GENOMIC DNA]</scope>
    <source>
        <strain evidence="8 9">DSM 599</strain>
    </source>
</reference>
<dbReference type="InterPro" id="IPR019931">
    <property type="entry name" value="LPXTG_anchor"/>
</dbReference>
<dbReference type="NCBIfam" id="TIGR04226">
    <property type="entry name" value="RrgB_K2N_iso_D2"/>
    <property type="match status" value="1"/>
</dbReference>
<protein>
    <submittedName>
        <fullName evidence="8">Isopeptide-forming domain-containing fimbrial protein</fullName>
    </submittedName>
</protein>
<feature type="transmembrane region" description="Helical" evidence="5">
    <location>
        <begin position="588"/>
        <end position="607"/>
    </location>
</feature>
<name>A0ABS7L2B7_CLOSR</name>
<keyword evidence="3 6" id="KW-0732">Signal</keyword>
<keyword evidence="9" id="KW-1185">Reference proteome</keyword>
<keyword evidence="4" id="KW-0572">Peptidoglycan-anchor</keyword>
<evidence type="ECO:0000256" key="2">
    <source>
        <dbReference type="ARBA" id="ARBA00022525"/>
    </source>
</evidence>
<evidence type="ECO:0000256" key="5">
    <source>
        <dbReference type="SAM" id="Phobius"/>
    </source>
</evidence>
<evidence type="ECO:0000256" key="6">
    <source>
        <dbReference type="SAM" id="SignalP"/>
    </source>
</evidence>
<keyword evidence="5" id="KW-0812">Transmembrane</keyword>
<evidence type="ECO:0000313" key="8">
    <source>
        <dbReference type="EMBL" id="MBY0757185.1"/>
    </source>
</evidence>
<accession>A0ABS7L2B7</accession>
<dbReference type="PROSITE" id="PS50847">
    <property type="entry name" value="GRAM_POS_ANCHORING"/>
    <property type="match status" value="1"/>
</dbReference>
<dbReference type="InterPro" id="IPR026466">
    <property type="entry name" value="Fim_isopep_form_D2_dom"/>
</dbReference>
<dbReference type="Pfam" id="PF00746">
    <property type="entry name" value="Gram_pos_anchor"/>
    <property type="match status" value="1"/>
</dbReference>
<organism evidence="8 9">
    <name type="scientific">Clostridium sardiniense</name>
    <name type="common">Clostridium absonum</name>
    <dbReference type="NCBI Taxonomy" id="29369"/>
    <lineage>
        <taxon>Bacteria</taxon>
        <taxon>Bacillati</taxon>
        <taxon>Bacillota</taxon>
        <taxon>Clostridia</taxon>
        <taxon>Eubacteriales</taxon>
        <taxon>Clostridiaceae</taxon>
        <taxon>Clostridium</taxon>
    </lineage>
</organism>
<evidence type="ECO:0000313" key="9">
    <source>
        <dbReference type="Proteomes" id="UP001299068"/>
    </source>
</evidence>
<comment type="caution">
    <text evidence="8">The sequence shown here is derived from an EMBL/GenBank/DDBJ whole genome shotgun (WGS) entry which is preliminary data.</text>
</comment>
<dbReference type="EMBL" id="JAIKTU010000018">
    <property type="protein sequence ID" value="MBY0757185.1"/>
    <property type="molecule type" value="Genomic_DNA"/>
</dbReference>